<dbReference type="CDD" id="cd01668">
    <property type="entry name" value="TGS_RSH"/>
    <property type="match status" value="1"/>
</dbReference>
<dbReference type="InterPro" id="IPR045600">
    <property type="entry name" value="RelA/SpoT_AH_RIS"/>
</dbReference>
<comment type="similarity">
    <text evidence="6">Belongs to the relA/spoT family.</text>
</comment>
<evidence type="ECO:0000313" key="10">
    <source>
        <dbReference type="EMBL" id="GED22973.1"/>
    </source>
</evidence>
<dbReference type="InterPro" id="IPR002912">
    <property type="entry name" value="ACT_dom"/>
</dbReference>
<keyword evidence="10" id="KW-0418">Kinase</keyword>
<dbReference type="InterPro" id="IPR012676">
    <property type="entry name" value="TGS-like"/>
</dbReference>
<protein>
    <recommendedName>
        <fullName evidence="1">GTP pyrophosphokinase</fullName>
    </recommendedName>
    <alternativeName>
        <fullName evidence="4">(p)ppGpp synthase</fullName>
    </alternativeName>
    <alternativeName>
        <fullName evidence="3">ATP:GTP 3'-pyrophosphotransferase</fullName>
    </alternativeName>
    <alternativeName>
        <fullName evidence="5">ppGpp synthase I</fullName>
    </alternativeName>
</protein>
<dbReference type="Gene3D" id="3.10.20.30">
    <property type="match status" value="1"/>
</dbReference>
<dbReference type="Pfam" id="PF13291">
    <property type="entry name" value="ACT_4"/>
    <property type="match status" value="1"/>
</dbReference>
<dbReference type="GO" id="GO:0008728">
    <property type="term" value="F:GTP diphosphokinase activity"/>
    <property type="evidence" value="ECO:0007669"/>
    <property type="project" value="TreeGrafter"/>
</dbReference>
<sequence length="790" mass="89433">MVKVRDNQPLDPEGRVDIGRWVERLEDDVKLRSAEEMRAACELAQQLELASERPHKAWLKDGSSFRMGLEMADILGELRLDQSALEAAVLYRAVREQLISLQDVEKRFGDEVAGLINGVLQMAAISSAQTPSQDFEQHDQQDNLRKMLVNMIDDVRVALIKISERTCALRQVRDAPRDKRLQVAREVFDIYAPLAHRLGIGHLKWELEDLSFRYLHENDYKAIATQLAEKRLDRNRYISDVVDTLKSLMDAQGIEHQVDGRAKHIYSIWRKMQRKRIDFSQVHDIRAVRILVPRISDCYAVLGIVHSRWHHVPNEFDDYIANPKKNGYQSLHTAVFGPENKILEIQIRTFAMHEEAELGVCAHWRYKGHDTNARSASYEEKIAWLRQVLEWQEEVGDFGDLREGLSSDVAPDRIYVFTPDGHVIDLPRLATPIDFAYRVHTEVGHRCRGAKVNGRIVPLTYKLNTGQQVEILTASKGGPSRDWLNPSLGYVCTSRARAKIQSWFKHQARDQNLEEGRALFEREMKRLDVEGMDLTRLANRVNYLGPDDMYAALGAGDLRIGQVLNQAQQLFGENDEHQELDKLLSKPRRTSGKGDDDDITVLGVGNLKTNMANCCHPVPGEAIVGFITQGRGVTVHRQDCPNILQLRLDEPQRVIEVEWGERANTQYPVDIEVQAWDRSGLLRDVTAVLSNDKVNVLSVNTLTDTDDGIARMMITVEVDGLETLGRLFSRIQQLSNVIEVHRLRSGGKQADAEPKHQGSAGADKKAAQNKGAQKPRSDKARGSGKKGGKR</sequence>
<dbReference type="GO" id="GO:0015969">
    <property type="term" value="P:guanosine tetraphosphate metabolic process"/>
    <property type="evidence" value="ECO:0007669"/>
    <property type="project" value="InterPro"/>
</dbReference>
<dbReference type="InterPro" id="IPR045865">
    <property type="entry name" value="ACT-like_dom_sf"/>
</dbReference>
<dbReference type="Pfam" id="PF19296">
    <property type="entry name" value="RelA_AH_RIS"/>
    <property type="match status" value="1"/>
</dbReference>
<feature type="region of interest" description="Disordered" evidence="7">
    <location>
        <begin position="745"/>
        <end position="790"/>
    </location>
</feature>
<proteinExistence type="inferred from homology"/>
<dbReference type="PANTHER" id="PTHR21262">
    <property type="entry name" value="GUANOSINE-3',5'-BIS DIPHOSPHATE 3'-PYROPHOSPHOHYDROLASE"/>
    <property type="match status" value="1"/>
</dbReference>
<dbReference type="GO" id="GO:0016301">
    <property type="term" value="F:kinase activity"/>
    <property type="evidence" value="ECO:0007669"/>
    <property type="project" value="UniProtKB-KW"/>
</dbReference>
<dbReference type="SUPFAM" id="SSF55021">
    <property type="entry name" value="ACT-like"/>
    <property type="match status" value="1"/>
</dbReference>
<reference evidence="10 11" key="1">
    <citation type="submission" date="2019-06" db="EMBL/GenBank/DDBJ databases">
        <title>Whole genome shotgun sequence of Halomonas halmophila NBRC 15537.</title>
        <authorList>
            <person name="Hosoyama A."/>
            <person name="Uohara A."/>
            <person name="Ohji S."/>
            <person name="Ichikawa N."/>
        </authorList>
    </citation>
    <scope>NUCLEOTIDE SEQUENCE [LARGE SCALE GENOMIC DNA]</scope>
    <source>
        <strain evidence="10 11">NBRC 15537</strain>
    </source>
</reference>
<comment type="pathway">
    <text evidence="2">Purine metabolism.</text>
</comment>
<dbReference type="FunFam" id="3.10.20.30:FF:000002">
    <property type="entry name" value="GTP pyrophosphokinase (RelA/SpoT)"/>
    <property type="match status" value="1"/>
</dbReference>
<dbReference type="PROSITE" id="PS51880">
    <property type="entry name" value="TGS"/>
    <property type="match status" value="1"/>
</dbReference>
<evidence type="ECO:0000256" key="3">
    <source>
        <dbReference type="ARBA" id="ARBA00029754"/>
    </source>
</evidence>
<dbReference type="FunFam" id="3.30.460.10:FF:000001">
    <property type="entry name" value="GTP pyrophosphokinase RelA"/>
    <property type="match status" value="1"/>
</dbReference>
<evidence type="ECO:0000259" key="9">
    <source>
        <dbReference type="PROSITE" id="PS51880"/>
    </source>
</evidence>
<dbReference type="InterPro" id="IPR033655">
    <property type="entry name" value="TGS_RelA/SpoT"/>
</dbReference>
<accession>A0A4Y4F124</accession>
<dbReference type="Pfam" id="PF04607">
    <property type="entry name" value="RelA_SpoT"/>
    <property type="match status" value="1"/>
</dbReference>
<dbReference type="Gene3D" id="1.10.3210.10">
    <property type="entry name" value="Hypothetical protein af1432"/>
    <property type="match status" value="1"/>
</dbReference>
<dbReference type="InterPro" id="IPR012675">
    <property type="entry name" value="Beta-grasp_dom_sf"/>
</dbReference>
<dbReference type="InterPro" id="IPR004811">
    <property type="entry name" value="RelA/Spo_fam"/>
</dbReference>
<dbReference type="GO" id="GO:0008893">
    <property type="term" value="F:guanosine-3',5'-bis(diphosphate) 3'-diphosphatase activity"/>
    <property type="evidence" value="ECO:0007669"/>
    <property type="project" value="TreeGrafter"/>
</dbReference>
<dbReference type="SUPFAM" id="SSF109604">
    <property type="entry name" value="HD-domain/PDEase-like"/>
    <property type="match status" value="1"/>
</dbReference>
<dbReference type="CDD" id="cd05399">
    <property type="entry name" value="NT_Rel-Spo_like"/>
    <property type="match status" value="1"/>
</dbReference>
<dbReference type="SMART" id="SM00954">
    <property type="entry name" value="RelA_SpoT"/>
    <property type="match status" value="1"/>
</dbReference>
<evidence type="ECO:0000256" key="4">
    <source>
        <dbReference type="ARBA" id="ARBA00032407"/>
    </source>
</evidence>
<comment type="caution">
    <text evidence="10">The sequence shown here is derived from an EMBL/GenBank/DDBJ whole genome shotgun (WGS) entry which is preliminary data.</text>
</comment>
<dbReference type="PROSITE" id="PS51671">
    <property type="entry name" value="ACT"/>
    <property type="match status" value="1"/>
</dbReference>
<dbReference type="Pfam" id="PF02824">
    <property type="entry name" value="TGS"/>
    <property type="match status" value="1"/>
</dbReference>
<feature type="domain" description="TGS" evidence="9">
    <location>
        <begin position="412"/>
        <end position="473"/>
    </location>
</feature>
<dbReference type="InterPro" id="IPR043519">
    <property type="entry name" value="NT_sf"/>
</dbReference>
<keyword evidence="10" id="KW-0808">Transferase</keyword>
<dbReference type="InterPro" id="IPR007685">
    <property type="entry name" value="RelA_SpoT"/>
</dbReference>
<dbReference type="GO" id="GO:0042594">
    <property type="term" value="P:response to starvation"/>
    <property type="evidence" value="ECO:0007669"/>
    <property type="project" value="TreeGrafter"/>
</dbReference>
<dbReference type="SUPFAM" id="SSF81301">
    <property type="entry name" value="Nucleotidyltransferase"/>
    <property type="match status" value="1"/>
</dbReference>
<evidence type="ECO:0000256" key="6">
    <source>
        <dbReference type="RuleBase" id="RU003847"/>
    </source>
</evidence>
<dbReference type="GO" id="GO:0005886">
    <property type="term" value="C:plasma membrane"/>
    <property type="evidence" value="ECO:0007669"/>
    <property type="project" value="TreeGrafter"/>
</dbReference>
<dbReference type="GO" id="GO:0015949">
    <property type="term" value="P:nucleobase-containing small molecule interconversion"/>
    <property type="evidence" value="ECO:0007669"/>
    <property type="project" value="UniProtKB-ARBA"/>
</dbReference>
<evidence type="ECO:0000313" key="11">
    <source>
        <dbReference type="Proteomes" id="UP000319812"/>
    </source>
</evidence>
<evidence type="ECO:0000259" key="8">
    <source>
        <dbReference type="PROSITE" id="PS51671"/>
    </source>
</evidence>
<dbReference type="RefSeq" id="WP_246053874.1">
    <property type="nucleotide sequence ID" value="NZ_BJOC01000025.1"/>
</dbReference>
<evidence type="ECO:0000256" key="1">
    <source>
        <dbReference type="ARBA" id="ARBA00019852"/>
    </source>
</evidence>
<feature type="domain" description="ACT" evidence="8">
    <location>
        <begin position="670"/>
        <end position="745"/>
    </location>
</feature>
<dbReference type="Proteomes" id="UP000319812">
    <property type="component" value="Unassembled WGS sequence"/>
</dbReference>
<organism evidence="10 11">
    <name type="scientific">Halomonas halmophila</name>
    <dbReference type="NCBI Taxonomy" id="252"/>
    <lineage>
        <taxon>Bacteria</taxon>
        <taxon>Pseudomonadati</taxon>
        <taxon>Pseudomonadota</taxon>
        <taxon>Gammaproteobacteria</taxon>
        <taxon>Oceanospirillales</taxon>
        <taxon>Halomonadaceae</taxon>
        <taxon>Halomonas</taxon>
    </lineage>
</organism>
<evidence type="ECO:0000256" key="5">
    <source>
        <dbReference type="ARBA" id="ARBA00033308"/>
    </source>
</evidence>
<dbReference type="Pfam" id="PF13328">
    <property type="entry name" value="HD_4"/>
    <property type="match status" value="1"/>
</dbReference>
<dbReference type="AlphaFoldDB" id="A0A4Y4F124"/>
<dbReference type="Gene3D" id="3.30.70.260">
    <property type="match status" value="1"/>
</dbReference>
<evidence type="ECO:0000256" key="7">
    <source>
        <dbReference type="SAM" id="MobiDB-lite"/>
    </source>
</evidence>
<dbReference type="Gene3D" id="3.30.460.10">
    <property type="entry name" value="Beta Polymerase, domain 2"/>
    <property type="match status" value="1"/>
</dbReference>
<gene>
    <name evidence="10" type="ORF">HHA01_19500</name>
</gene>
<dbReference type="SUPFAM" id="SSF81271">
    <property type="entry name" value="TGS-like"/>
    <property type="match status" value="1"/>
</dbReference>
<dbReference type="EMBL" id="BJOC01000025">
    <property type="protein sequence ID" value="GED22973.1"/>
    <property type="molecule type" value="Genomic_DNA"/>
</dbReference>
<feature type="compositionally biased region" description="Basic and acidic residues" evidence="7">
    <location>
        <begin position="750"/>
        <end position="766"/>
    </location>
</feature>
<keyword evidence="11" id="KW-1185">Reference proteome</keyword>
<dbReference type="NCBIfam" id="TIGR00691">
    <property type="entry name" value="spoT_relA"/>
    <property type="match status" value="1"/>
</dbReference>
<dbReference type="CDD" id="cd04876">
    <property type="entry name" value="ACT_RelA-SpoT"/>
    <property type="match status" value="1"/>
</dbReference>
<comment type="function">
    <text evidence="6">In eubacteria ppGpp (guanosine 3'-diphosphate 5'-diphosphate) is a mediator of the stringent response that coordinates a variety of cellular activities in response to changes in nutritional abundance.</text>
</comment>
<evidence type="ECO:0000256" key="2">
    <source>
        <dbReference type="ARBA" id="ARBA00025704"/>
    </source>
</evidence>
<dbReference type="NCBIfam" id="NF008124">
    <property type="entry name" value="PRK10872.1"/>
    <property type="match status" value="1"/>
</dbReference>
<dbReference type="PANTHER" id="PTHR21262:SF31">
    <property type="entry name" value="GTP PYROPHOSPHOKINASE"/>
    <property type="match status" value="1"/>
</dbReference>
<name>A0A4Y4F124_9GAMM</name>
<dbReference type="InterPro" id="IPR004095">
    <property type="entry name" value="TGS"/>
</dbReference>